<feature type="signal peptide" evidence="1">
    <location>
        <begin position="1"/>
        <end position="33"/>
    </location>
</feature>
<reference evidence="2" key="1">
    <citation type="submission" date="2020-06" db="EMBL/GenBank/DDBJ databases">
        <title>WGS assembly of Ceratodon purpureus strain R40.</title>
        <authorList>
            <person name="Carey S.B."/>
            <person name="Jenkins J."/>
            <person name="Shu S."/>
            <person name="Lovell J.T."/>
            <person name="Sreedasyam A."/>
            <person name="Maumus F."/>
            <person name="Tiley G.P."/>
            <person name="Fernandez-Pozo N."/>
            <person name="Barry K."/>
            <person name="Chen C."/>
            <person name="Wang M."/>
            <person name="Lipzen A."/>
            <person name="Daum C."/>
            <person name="Saski C.A."/>
            <person name="Payton A.C."/>
            <person name="Mcbreen J.C."/>
            <person name="Conrad R.E."/>
            <person name="Kollar L.M."/>
            <person name="Olsson S."/>
            <person name="Huttunen S."/>
            <person name="Landis J.B."/>
            <person name="Wickett N.J."/>
            <person name="Johnson M.G."/>
            <person name="Rensing S.A."/>
            <person name="Grimwood J."/>
            <person name="Schmutz J."/>
            <person name="Mcdaniel S.F."/>
        </authorList>
    </citation>
    <scope>NUCLEOTIDE SEQUENCE</scope>
    <source>
        <strain evidence="2">R40</strain>
    </source>
</reference>
<evidence type="ECO:0000313" key="3">
    <source>
        <dbReference type="Proteomes" id="UP000822688"/>
    </source>
</evidence>
<comment type="caution">
    <text evidence="2">The sequence shown here is derived from an EMBL/GenBank/DDBJ whole genome shotgun (WGS) entry which is preliminary data.</text>
</comment>
<sequence length="95" mass="10701">MRKRPSNPQFGCSLSYFLVWFSQLRLHASFCTGQLMPCSCQVEDPATCSCLLFPVPSLVIPVHLDQAPLPTRRLRRFGLPSDMINLLACSSPKYI</sequence>
<organism evidence="2 3">
    <name type="scientific">Ceratodon purpureus</name>
    <name type="common">Fire moss</name>
    <name type="synonym">Dicranum purpureum</name>
    <dbReference type="NCBI Taxonomy" id="3225"/>
    <lineage>
        <taxon>Eukaryota</taxon>
        <taxon>Viridiplantae</taxon>
        <taxon>Streptophyta</taxon>
        <taxon>Embryophyta</taxon>
        <taxon>Bryophyta</taxon>
        <taxon>Bryophytina</taxon>
        <taxon>Bryopsida</taxon>
        <taxon>Dicranidae</taxon>
        <taxon>Pseudoditrichales</taxon>
        <taxon>Ditrichaceae</taxon>
        <taxon>Ceratodon</taxon>
    </lineage>
</organism>
<feature type="chain" id="PRO_5035770342" description="Secreted protein" evidence="1">
    <location>
        <begin position="34"/>
        <end position="95"/>
    </location>
</feature>
<dbReference type="AlphaFoldDB" id="A0A8T0J921"/>
<evidence type="ECO:0000256" key="1">
    <source>
        <dbReference type="SAM" id="SignalP"/>
    </source>
</evidence>
<keyword evidence="3" id="KW-1185">Reference proteome</keyword>
<dbReference type="Proteomes" id="UP000822688">
    <property type="component" value="Chromosome 1"/>
</dbReference>
<accession>A0A8T0J921</accession>
<keyword evidence="1" id="KW-0732">Signal</keyword>
<protein>
    <recommendedName>
        <fullName evidence="4">Secreted protein</fullName>
    </recommendedName>
</protein>
<dbReference type="EMBL" id="CM026421">
    <property type="protein sequence ID" value="KAG0592414.1"/>
    <property type="molecule type" value="Genomic_DNA"/>
</dbReference>
<gene>
    <name evidence="2" type="ORF">KC19_1G250300</name>
</gene>
<name>A0A8T0J921_CERPU</name>
<evidence type="ECO:0008006" key="4">
    <source>
        <dbReference type="Google" id="ProtNLM"/>
    </source>
</evidence>
<evidence type="ECO:0000313" key="2">
    <source>
        <dbReference type="EMBL" id="KAG0592414.1"/>
    </source>
</evidence>
<proteinExistence type="predicted"/>